<evidence type="ECO:0000256" key="13">
    <source>
        <dbReference type="PIRNR" id="PIRNR000156"/>
    </source>
</evidence>
<feature type="binding site" evidence="14">
    <location>
        <position position="262"/>
    </location>
    <ligand>
        <name>Mg(2+)</name>
        <dbReference type="ChEBI" id="CHEBI:18420"/>
    </ligand>
</feature>
<evidence type="ECO:0000256" key="1">
    <source>
        <dbReference type="ARBA" id="ARBA00001946"/>
    </source>
</evidence>
<evidence type="ECO:0000256" key="8">
    <source>
        <dbReference type="ARBA" id="ARBA00022990"/>
    </source>
</evidence>
<dbReference type="PIRSF" id="PIRSF000156">
    <property type="entry name" value="Pyruvate_dh_E1"/>
    <property type="match status" value="1"/>
</dbReference>
<evidence type="ECO:0000313" key="19">
    <source>
        <dbReference type="Proteomes" id="UP000506160"/>
    </source>
</evidence>
<dbReference type="InterPro" id="IPR005474">
    <property type="entry name" value="Transketolase_N"/>
</dbReference>
<keyword evidence="9 13" id="KW-0560">Oxidoreductase</keyword>
<evidence type="ECO:0000259" key="16">
    <source>
        <dbReference type="Pfam" id="PF17831"/>
    </source>
</evidence>
<sequence length="887" mass="99488">MSDIQNNDIDPIETKDWLESIESVIREEGIERAQYIIEQILQQARQGGVPLSGAQTSSYINTIPVDEQPAYPGNTEIERRIRAIVRWNALMIVLRASKKDLDLGGHMASFQSAATFYEVCFNHFFRARNEKDGGDLVYFQGHISPGVYSRAFIEGRLTQEQLDNFRQEVHGKGLPSYPHPKLLPEFWQFPTVSMGLGPISAIYQARFLKYLHHRGLKDTSEQTVYAFLGDGEMDEPESKGAITVATREKLDNLVFVVNCNLQRLDGPVTGNGKIVNELEGIFAGAGWQVLKVLWGSRWDKLLQQDKSGKLIQLMNETLDGDYQTFRSKDGAYIREHFFGKYPETAELVKHMTDDEIFSLNRGGQDPVKMFAAFQKAKETTGRPTVILAHTVKGYGMGDAAEAKNIAHQVKKMNMDSVRHVRDFFNVPVADADIEKLPYLTLDKDSEEYQYLHERRQALKGYVPSRLPKFTQPLTIPALSEFTPLLEAQNKEISTTIAFVRTLNILLKDKALAPRLVPILADEARTFGMEGLFRQIGIYNPNGQKYIPQDREQVAYYREDEKGQILQDGINEMGAGASWLAAATSYSTNDLPMIPFYIYYSMFGFQRIGDLLWAAGDQQARGFLIGGTSGRTTLNGEGLQHEDGHSHIISATIPNCVSYDPSYAYEVAVIVQDGLRRMYGEQENVFYYITTLNENYDQPAMPAGAEEGICKGIYKLDTVKGQNAKLSVQLLGSGAILRHVREAATILANEYGISSDIYSVTSFTELAREGQDCERWNMLHPTETPRVPYMTQVMNNAPAVVSTDYMKLFAEQVRAYVPAASYKVLGTDGFGRSDSRENLREHFEINAGYVVVAALGELAKRGDIDVSVVNDAINKFNIDADKVNPRIA</sequence>
<gene>
    <name evidence="18" type="primary">aceE</name>
    <name evidence="18" type="ORF">O970_02260</name>
</gene>
<comment type="catalytic activity">
    <reaction evidence="12 13">
        <text>N(6)-[(R)-lipoyl]-L-lysyl-[protein] + pyruvate + H(+) = N(6)-[(R)-S(8)-acetyldihydrolipoyl]-L-lysyl-[protein] + CO2</text>
        <dbReference type="Rhea" id="RHEA:19189"/>
        <dbReference type="Rhea" id="RHEA-COMP:10474"/>
        <dbReference type="Rhea" id="RHEA-COMP:10478"/>
        <dbReference type="ChEBI" id="CHEBI:15361"/>
        <dbReference type="ChEBI" id="CHEBI:15378"/>
        <dbReference type="ChEBI" id="CHEBI:16526"/>
        <dbReference type="ChEBI" id="CHEBI:83099"/>
        <dbReference type="ChEBI" id="CHEBI:83111"/>
        <dbReference type="EC" id="1.2.4.1"/>
    </reaction>
</comment>
<dbReference type="Pfam" id="PF22613">
    <property type="entry name" value="Transketolase_C_1"/>
    <property type="match status" value="1"/>
</dbReference>
<evidence type="ECO:0000256" key="7">
    <source>
        <dbReference type="ARBA" id="ARBA00022842"/>
    </source>
</evidence>
<evidence type="ECO:0000256" key="10">
    <source>
        <dbReference type="ARBA" id="ARBA00023052"/>
    </source>
</evidence>
<name>A0AB94IE51_9GAMM</name>
<evidence type="ECO:0000256" key="2">
    <source>
        <dbReference type="ARBA" id="ARBA00001964"/>
    </source>
</evidence>
<dbReference type="InterPro" id="IPR009014">
    <property type="entry name" value="Transketo_C/PFOR_II"/>
</dbReference>
<evidence type="ECO:0000259" key="17">
    <source>
        <dbReference type="Pfam" id="PF22613"/>
    </source>
</evidence>
<evidence type="ECO:0000256" key="5">
    <source>
        <dbReference type="ARBA" id="ARBA00017172"/>
    </source>
</evidence>
<dbReference type="Pfam" id="PF17831">
    <property type="entry name" value="PDH_E1_M"/>
    <property type="match status" value="1"/>
</dbReference>
<dbReference type="InterPro" id="IPR035807">
    <property type="entry name" value="PDC_E1_N"/>
</dbReference>
<keyword evidence="7 14" id="KW-0460">Magnesium</keyword>
<evidence type="ECO:0000256" key="9">
    <source>
        <dbReference type="ARBA" id="ARBA00023002"/>
    </source>
</evidence>
<evidence type="ECO:0000256" key="3">
    <source>
        <dbReference type="ARBA" id="ARBA00003157"/>
    </source>
</evidence>
<feature type="domain" description="Pyruvate dehydrogenase E1 component middle" evidence="16">
    <location>
        <begin position="488"/>
        <end position="698"/>
    </location>
</feature>
<keyword evidence="10 13" id="KW-0786">Thiamine pyrophosphate</keyword>
<feature type="binding site" evidence="14">
    <location>
        <position position="260"/>
    </location>
    <ligand>
        <name>Mg(2+)</name>
        <dbReference type="ChEBI" id="CHEBI:18420"/>
    </ligand>
</feature>
<dbReference type="PANTHER" id="PTHR43825:SF3">
    <property type="entry name" value="PYRUVATE DEHYDROGENASE E1 COMPONENT"/>
    <property type="match status" value="1"/>
</dbReference>
<feature type="domain" description="Transketolase N-terminal" evidence="15">
    <location>
        <begin position="111"/>
        <end position="293"/>
    </location>
</feature>
<evidence type="ECO:0000256" key="11">
    <source>
        <dbReference type="ARBA" id="ARBA00023317"/>
    </source>
</evidence>
<evidence type="ECO:0000256" key="14">
    <source>
        <dbReference type="PIRSR" id="PIRSR000156-1"/>
    </source>
</evidence>
<evidence type="ECO:0000313" key="18">
    <source>
        <dbReference type="EMBL" id="TEA27743.1"/>
    </source>
</evidence>
<comment type="cofactor">
    <cofactor evidence="2 13">
        <name>thiamine diphosphate</name>
        <dbReference type="ChEBI" id="CHEBI:58937"/>
    </cofactor>
</comment>
<dbReference type="PANTHER" id="PTHR43825">
    <property type="entry name" value="PYRUVATE DEHYDROGENASE E1 COMPONENT"/>
    <property type="match status" value="1"/>
</dbReference>
<dbReference type="InterPro" id="IPR055152">
    <property type="entry name" value="Transketolase-like_C_2"/>
</dbReference>
<proteinExistence type="predicted"/>
<evidence type="ECO:0000256" key="4">
    <source>
        <dbReference type="ARBA" id="ARBA00012281"/>
    </source>
</evidence>
<keyword evidence="11 13" id="KW-0670">Pyruvate</keyword>
<dbReference type="RefSeq" id="WP_024495565.1">
    <property type="nucleotide sequence ID" value="NZ_AWGA01000022.1"/>
</dbReference>
<dbReference type="EMBL" id="AWGA01000022">
    <property type="protein sequence ID" value="TEA27743.1"/>
    <property type="molecule type" value="Genomic_DNA"/>
</dbReference>
<dbReference type="Gene3D" id="3.40.50.920">
    <property type="match status" value="1"/>
</dbReference>
<dbReference type="InterPro" id="IPR041621">
    <property type="entry name" value="PDH_E1_M"/>
</dbReference>
<feature type="binding site" evidence="14">
    <location>
        <position position="230"/>
    </location>
    <ligand>
        <name>Mg(2+)</name>
        <dbReference type="ChEBI" id="CHEBI:18420"/>
    </ligand>
</feature>
<dbReference type="FunFam" id="3.40.50.970:FF:000011">
    <property type="entry name" value="Pyruvate dehydrogenase E1 component"/>
    <property type="match status" value="1"/>
</dbReference>
<keyword evidence="6 14" id="KW-0479">Metal-binding</keyword>
<dbReference type="GO" id="GO:0004739">
    <property type="term" value="F:pyruvate dehydrogenase (acetyl-transferring) activity"/>
    <property type="evidence" value="ECO:0007669"/>
    <property type="project" value="UniProtKB-EC"/>
</dbReference>
<dbReference type="Pfam" id="PF00456">
    <property type="entry name" value="Transketolase_N"/>
    <property type="match status" value="1"/>
</dbReference>
<dbReference type="GO" id="GO:0000287">
    <property type="term" value="F:magnesium ion binding"/>
    <property type="evidence" value="ECO:0007669"/>
    <property type="project" value="UniProtKB-ARBA"/>
</dbReference>
<dbReference type="AlphaFoldDB" id="A0AB94IE51"/>
<dbReference type="InterPro" id="IPR029061">
    <property type="entry name" value="THDP-binding"/>
</dbReference>
<evidence type="ECO:0000259" key="15">
    <source>
        <dbReference type="Pfam" id="PF00456"/>
    </source>
</evidence>
<comment type="cofactor">
    <cofactor evidence="1 14">
        <name>Mg(2+)</name>
        <dbReference type="ChEBI" id="CHEBI:18420"/>
    </cofactor>
</comment>
<dbReference type="InterPro" id="IPR004660">
    <property type="entry name" value="PDH_E1"/>
</dbReference>
<dbReference type="InterPro" id="IPR051157">
    <property type="entry name" value="PDH/Transketolase"/>
</dbReference>
<dbReference type="SUPFAM" id="SSF52922">
    <property type="entry name" value="TK C-terminal domain-like"/>
    <property type="match status" value="1"/>
</dbReference>
<dbReference type="CDD" id="cd02017">
    <property type="entry name" value="TPP_E1_EcPDC_like"/>
    <property type="match status" value="1"/>
</dbReference>
<dbReference type="SUPFAM" id="SSF52518">
    <property type="entry name" value="Thiamin diphosphate-binding fold (THDP-binding)"/>
    <property type="match status" value="2"/>
</dbReference>
<dbReference type="NCBIfam" id="TIGR00759">
    <property type="entry name" value="aceE"/>
    <property type="match status" value="1"/>
</dbReference>
<comment type="caution">
    <text evidence="18">The sequence shown here is derived from an EMBL/GenBank/DDBJ whole genome shotgun (WGS) entry which is preliminary data.</text>
</comment>
<reference evidence="18 19" key="1">
    <citation type="journal article" date="2014" name="Appl. Environ. Microbiol.">
        <title>Genomic features of a bumble bee symbiont reflect its host environment.</title>
        <authorList>
            <person name="Martinson V.G."/>
            <person name="Magoc T."/>
            <person name="Koch H."/>
            <person name="Salzberg S.L."/>
            <person name="Moran N.A."/>
        </authorList>
    </citation>
    <scope>NUCLEOTIDE SEQUENCE [LARGE SCALE GENOMIC DNA]</scope>
    <source>
        <strain evidence="18 19">Bimp</strain>
    </source>
</reference>
<accession>A0AB94IE51</accession>
<keyword evidence="8" id="KW-0007">Acetylation</keyword>
<comment type="function">
    <text evidence="3 13">Component of the pyruvate dehydrogenase (PDH) complex, that catalyzes the overall conversion of pyruvate to acetyl-CoA and CO(2).</text>
</comment>
<feature type="domain" description="Transketolase-like C-terminal" evidence="17">
    <location>
        <begin position="711"/>
        <end position="844"/>
    </location>
</feature>
<dbReference type="Proteomes" id="UP000506160">
    <property type="component" value="Unassembled WGS sequence"/>
</dbReference>
<dbReference type="FunFam" id="3.40.50.920:FF:000005">
    <property type="entry name" value="Pyruvate dehydrogenase E1 component"/>
    <property type="match status" value="1"/>
</dbReference>
<organism evidence="18 19">
    <name type="scientific">Candidatus Schmidhempelia bombi str. Bimp</name>
    <dbReference type="NCBI Taxonomy" id="1387197"/>
    <lineage>
        <taxon>Bacteria</taxon>
        <taxon>Pseudomonadati</taxon>
        <taxon>Pseudomonadota</taxon>
        <taxon>Gammaproteobacteria</taxon>
        <taxon>Orbales</taxon>
        <taxon>Orbaceae</taxon>
        <taxon>Candidatus Schmidhempelia</taxon>
    </lineage>
</organism>
<dbReference type="Gene3D" id="3.40.50.970">
    <property type="match status" value="2"/>
</dbReference>
<dbReference type="EC" id="1.2.4.1" evidence="4 13"/>
<keyword evidence="19" id="KW-1185">Reference proteome</keyword>
<dbReference type="FunFam" id="3.40.50.970:FF:000009">
    <property type="entry name" value="Pyruvate dehydrogenase E1 component"/>
    <property type="match status" value="1"/>
</dbReference>
<evidence type="ECO:0000256" key="6">
    <source>
        <dbReference type="ARBA" id="ARBA00022723"/>
    </source>
</evidence>
<evidence type="ECO:0000256" key="12">
    <source>
        <dbReference type="ARBA" id="ARBA00051231"/>
    </source>
</evidence>
<protein>
    <recommendedName>
        <fullName evidence="5 13">Pyruvate dehydrogenase E1 component</fullName>
        <ecNumber evidence="4 13">1.2.4.1</ecNumber>
    </recommendedName>
</protein>